<evidence type="ECO:0000313" key="6">
    <source>
        <dbReference type="EMBL" id="NNF05437.1"/>
    </source>
</evidence>
<organism evidence="6 7">
    <name type="scientific">Eiseniibacteriota bacterium</name>
    <dbReference type="NCBI Taxonomy" id="2212470"/>
    <lineage>
        <taxon>Bacteria</taxon>
        <taxon>Candidatus Eiseniibacteriota</taxon>
    </lineage>
</organism>
<reference evidence="6 7" key="1">
    <citation type="submission" date="2020-03" db="EMBL/GenBank/DDBJ databases">
        <title>Metabolic flexibility allows generalist bacteria to become dominant in a frequently disturbed ecosystem.</title>
        <authorList>
            <person name="Chen Y.-J."/>
            <person name="Leung P.M."/>
            <person name="Bay S.K."/>
            <person name="Hugenholtz P."/>
            <person name="Kessler A.J."/>
            <person name="Shelley G."/>
            <person name="Waite D.W."/>
            <person name="Cook P.L."/>
            <person name="Greening C."/>
        </authorList>
    </citation>
    <scope>NUCLEOTIDE SEQUENCE [LARGE SCALE GENOMIC DNA]</scope>
    <source>
        <strain evidence="6">SS_bin_28</strain>
    </source>
</reference>
<comment type="similarity">
    <text evidence="1">Belongs to the ABC transporter superfamily.</text>
</comment>
<dbReference type="GO" id="GO:0016887">
    <property type="term" value="F:ATP hydrolysis activity"/>
    <property type="evidence" value="ECO:0007669"/>
    <property type="project" value="InterPro"/>
</dbReference>
<keyword evidence="3" id="KW-0547">Nucleotide-binding</keyword>
<dbReference type="GO" id="GO:0005524">
    <property type="term" value="F:ATP binding"/>
    <property type="evidence" value="ECO:0007669"/>
    <property type="project" value="UniProtKB-KW"/>
</dbReference>
<dbReference type="PANTHER" id="PTHR42711:SF5">
    <property type="entry name" value="ABC TRANSPORTER ATP-BINDING PROTEIN NATA"/>
    <property type="match status" value="1"/>
</dbReference>
<dbReference type="EMBL" id="JABDJR010000057">
    <property type="protein sequence ID" value="NNF05437.1"/>
    <property type="molecule type" value="Genomic_DNA"/>
</dbReference>
<dbReference type="PROSITE" id="PS00211">
    <property type="entry name" value="ABC_TRANSPORTER_1"/>
    <property type="match status" value="1"/>
</dbReference>
<keyword evidence="2" id="KW-0813">Transport</keyword>
<dbReference type="Proteomes" id="UP000547674">
    <property type="component" value="Unassembled WGS sequence"/>
</dbReference>
<comment type="caution">
    <text evidence="6">The sequence shown here is derived from an EMBL/GenBank/DDBJ whole genome shotgun (WGS) entry which is preliminary data.</text>
</comment>
<dbReference type="Pfam" id="PF00005">
    <property type="entry name" value="ABC_tran"/>
    <property type="match status" value="1"/>
</dbReference>
<dbReference type="SMART" id="SM00382">
    <property type="entry name" value="AAA"/>
    <property type="match status" value="1"/>
</dbReference>
<evidence type="ECO:0000256" key="4">
    <source>
        <dbReference type="ARBA" id="ARBA00022840"/>
    </source>
</evidence>
<gene>
    <name evidence="6" type="ORF">HKN21_01625</name>
</gene>
<dbReference type="InterPro" id="IPR003439">
    <property type="entry name" value="ABC_transporter-like_ATP-bd"/>
</dbReference>
<dbReference type="InterPro" id="IPR050763">
    <property type="entry name" value="ABC_transporter_ATP-binding"/>
</dbReference>
<dbReference type="PROSITE" id="PS50893">
    <property type="entry name" value="ABC_TRANSPORTER_2"/>
    <property type="match status" value="1"/>
</dbReference>
<dbReference type="Gene3D" id="3.40.50.300">
    <property type="entry name" value="P-loop containing nucleotide triphosphate hydrolases"/>
    <property type="match status" value="1"/>
</dbReference>
<evidence type="ECO:0000256" key="1">
    <source>
        <dbReference type="ARBA" id="ARBA00005417"/>
    </source>
</evidence>
<protein>
    <submittedName>
        <fullName evidence="6">ABC transporter ATP-binding protein</fullName>
    </submittedName>
</protein>
<sequence>MKPAIEVSALRKSYGRVQAVCGVSFQVTPGETLGIIGPNGAGKSTLLKILLGLVRPDSGSVRIGGIDLERDPVAARRFVGYVPQKDGFEESSTVSQALCYMARLRGVDLGEVAERAAQVGVKALLDRKVETLSGGQRQRVSLAASLLGDPPILLLDEPTASLDPRATAEFRELVQSLASEGRTIVLCSHLLSDVERLCHRVLVLLDGAIAGIEENQGQATTSMVFKVSDSRSAKRIQQDWSGSLVQLDALSFQVHTSPQEQMELLTWLVSNNIRVETFETRRPSLEERFLSRLGETEV</sequence>
<name>A0A7Y2H1A5_UNCEI</name>
<keyword evidence="4 6" id="KW-0067">ATP-binding</keyword>
<dbReference type="InterPro" id="IPR003593">
    <property type="entry name" value="AAA+_ATPase"/>
</dbReference>
<feature type="domain" description="ABC transporter" evidence="5">
    <location>
        <begin position="5"/>
        <end position="231"/>
    </location>
</feature>
<dbReference type="AlphaFoldDB" id="A0A7Y2H1A5"/>
<evidence type="ECO:0000313" key="7">
    <source>
        <dbReference type="Proteomes" id="UP000547674"/>
    </source>
</evidence>
<accession>A0A7Y2H1A5</accession>
<dbReference type="InterPro" id="IPR017871">
    <property type="entry name" value="ABC_transporter-like_CS"/>
</dbReference>
<proteinExistence type="inferred from homology"/>
<evidence type="ECO:0000259" key="5">
    <source>
        <dbReference type="PROSITE" id="PS50893"/>
    </source>
</evidence>
<dbReference type="SUPFAM" id="SSF52540">
    <property type="entry name" value="P-loop containing nucleoside triphosphate hydrolases"/>
    <property type="match status" value="1"/>
</dbReference>
<dbReference type="PANTHER" id="PTHR42711">
    <property type="entry name" value="ABC TRANSPORTER ATP-BINDING PROTEIN"/>
    <property type="match status" value="1"/>
</dbReference>
<dbReference type="CDD" id="cd03230">
    <property type="entry name" value="ABC_DR_subfamily_A"/>
    <property type="match status" value="1"/>
</dbReference>
<evidence type="ECO:0000256" key="3">
    <source>
        <dbReference type="ARBA" id="ARBA00022741"/>
    </source>
</evidence>
<evidence type="ECO:0000256" key="2">
    <source>
        <dbReference type="ARBA" id="ARBA00022448"/>
    </source>
</evidence>
<dbReference type="InterPro" id="IPR027417">
    <property type="entry name" value="P-loop_NTPase"/>
</dbReference>